<reference evidence="1 2" key="1">
    <citation type="submission" date="2017-05" db="EMBL/GenBank/DDBJ databases">
        <title>Isolation of Rhodococcus sp. S2-17 biodegrading of BP-3.</title>
        <authorList>
            <person name="Lee Y."/>
            <person name="Kim K.H."/>
            <person name="Chun B.H."/>
            <person name="Jung H.S."/>
            <person name="Jeon C.O."/>
        </authorList>
    </citation>
    <scope>NUCLEOTIDE SEQUENCE [LARGE SCALE GENOMIC DNA]</scope>
    <source>
        <strain evidence="1 2">S2-17</strain>
        <plasmid evidence="2">prb98</plasmid>
    </source>
</reference>
<protein>
    <submittedName>
        <fullName evidence="1">Uncharacterized protein</fullName>
    </submittedName>
</protein>
<dbReference type="KEGG" id="roz:CBI38_34125"/>
<dbReference type="EMBL" id="CP021355">
    <property type="protein sequence ID" value="AWK76443.1"/>
    <property type="molecule type" value="Genomic_DNA"/>
</dbReference>
<gene>
    <name evidence="1" type="ORF">CBI38_34125</name>
</gene>
<dbReference type="AlphaFoldDB" id="A0A2S2C6K1"/>
<sequence length="87" mass="9330">MGAIFFDRPDYWTKVLVHPVTWVAIEQVKQHELQQQSHVQVIRSASGGAGKSPSMPAKSSTAMAVESGFGMPFSSKNSASSCGVLMC</sequence>
<accession>A0A2S2C6K1</accession>
<evidence type="ECO:0000313" key="1">
    <source>
        <dbReference type="EMBL" id="AWK76443.1"/>
    </source>
</evidence>
<proteinExistence type="predicted"/>
<keyword evidence="1" id="KW-0614">Plasmid</keyword>
<geneLocation type="plasmid" evidence="2">
    <name>prb98</name>
</geneLocation>
<organism evidence="1 2">
    <name type="scientific">Rhodococcus oxybenzonivorans</name>
    <dbReference type="NCBI Taxonomy" id="1990687"/>
    <lineage>
        <taxon>Bacteria</taxon>
        <taxon>Bacillati</taxon>
        <taxon>Actinomycetota</taxon>
        <taxon>Actinomycetes</taxon>
        <taxon>Mycobacteriales</taxon>
        <taxon>Nocardiaceae</taxon>
        <taxon>Rhodococcus</taxon>
    </lineage>
</organism>
<name>A0A2S2C6K1_9NOCA</name>
<evidence type="ECO:0000313" key="2">
    <source>
        <dbReference type="Proteomes" id="UP000245711"/>
    </source>
</evidence>
<keyword evidence="2" id="KW-1185">Reference proteome</keyword>
<dbReference type="Proteomes" id="UP000245711">
    <property type="component" value="Plasmid pRB98"/>
</dbReference>